<organism evidence="1">
    <name type="scientific">uncultured Caudovirales phage</name>
    <dbReference type="NCBI Taxonomy" id="2100421"/>
    <lineage>
        <taxon>Viruses</taxon>
        <taxon>Duplodnaviria</taxon>
        <taxon>Heunggongvirae</taxon>
        <taxon>Uroviricota</taxon>
        <taxon>Caudoviricetes</taxon>
        <taxon>Peduoviridae</taxon>
        <taxon>Maltschvirus</taxon>
        <taxon>Maltschvirus maltsch</taxon>
    </lineage>
</organism>
<gene>
    <name evidence="1" type="ORF">UFOVP204_91</name>
</gene>
<reference evidence="1" key="1">
    <citation type="submission" date="2020-05" db="EMBL/GenBank/DDBJ databases">
        <authorList>
            <person name="Chiriac C."/>
            <person name="Salcher M."/>
            <person name="Ghai R."/>
            <person name="Kavagutti S V."/>
        </authorList>
    </citation>
    <scope>NUCLEOTIDE SEQUENCE</scope>
</reference>
<proteinExistence type="predicted"/>
<dbReference type="EMBL" id="LR798257">
    <property type="protein sequence ID" value="CAB5218209.1"/>
    <property type="molecule type" value="Genomic_DNA"/>
</dbReference>
<name>A0A6J7WJG2_9CAUD</name>
<protein>
    <submittedName>
        <fullName evidence="1">Uncharacterized protein</fullName>
    </submittedName>
</protein>
<sequence length="130" mass="15570">MCFLRINKMRVLVFGSKEWTDYNDLIRQVTILIEDNRHHYPEDQECIFIHKGMQGAENMITEYIGKTEKFLRQKGYKIKEEIIRDKSSYSDLTMIESEPNIALIFGDSARNKTCKNLLEEYNIPYRYFKN</sequence>
<accession>A0A6J7WJG2</accession>
<evidence type="ECO:0000313" key="1">
    <source>
        <dbReference type="EMBL" id="CAB5218209.1"/>
    </source>
</evidence>